<dbReference type="RefSeq" id="WP_310062270.1">
    <property type="nucleotide sequence ID" value="NZ_JAVDVY010000002.1"/>
</dbReference>
<accession>A0ABU1WBN5</accession>
<name>A0ABU1WBN5_9GAMM</name>
<keyword evidence="6" id="KW-1185">Reference proteome</keyword>
<dbReference type="EMBL" id="JAVDVY010000002">
    <property type="protein sequence ID" value="MDR7135005.1"/>
    <property type="molecule type" value="Genomic_DNA"/>
</dbReference>
<keyword evidence="3" id="KW-0804">Transcription</keyword>
<protein>
    <submittedName>
        <fullName evidence="5">AraC family ethanolamine operon transcriptional activator</fullName>
    </submittedName>
</protein>
<gene>
    <name evidence="5" type="ORF">J2X06_002214</name>
</gene>
<evidence type="ECO:0000256" key="2">
    <source>
        <dbReference type="ARBA" id="ARBA00023125"/>
    </source>
</evidence>
<feature type="domain" description="HTH araC/xylS-type" evidence="4">
    <location>
        <begin position="205"/>
        <end position="305"/>
    </location>
</feature>
<dbReference type="InterPro" id="IPR018060">
    <property type="entry name" value="HTH_AraC"/>
</dbReference>
<dbReference type="PROSITE" id="PS01124">
    <property type="entry name" value="HTH_ARAC_FAMILY_2"/>
    <property type="match status" value="1"/>
</dbReference>
<dbReference type="Gene3D" id="1.10.10.60">
    <property type="entry name" value="Homeodomain-like"/>
    <property type="match status" value="1"/>
</dbReference>
<keyword evidence="2" id="KW-0238">DNA-binding</keyword>
<dbReference type="InterPro" id="IPR050204">
    <property type="entry name" value="AraC_XylS_family_regulators"/>
</dbReference>
<evidence type="ECO:0000256" key="1">
    <source>
        <dbReference type="ARBA" id="ARBA00023015"/>
    </source>
</evidence>
<dbReference type="PANTHER" id="PTHR46796">
    <property type="entry name" value="HTH-TYPE TRANSCRIPTIONAL ACTIVATOR RHAS-RELATED"/>
    <property type="match status" value="1"/>
</dbReference>
<comment type="caution">
    <text evidence="5">The sequence shown here is derived from an EMBL/GenBank/DDBJ whole genome shotgun (WGS) entry which is preliminary data.</text>
</comment>
<keyword evidence="1" id="KW-0805">Transcription regulation</keyword>
<evidence type="ECO:0000256" key="3">
    <source>
        <dbReference type="ARBA" id="ARBA00023163"/>
    </source>
</evidence>
<evidence type="ECO:0000313" key="6">
    <source>
        <dbReference type="Proteomes" id="UP001251524"/>
    </source>
</evidence>
<organism evidence="5 6">
    <name type="scientific">Lysobacter niastensis</name>
    <dbReference type="NCBI Taxonomy" id="380629"/>
    <lineage>
        <taxon>Bacteria</taxon>
        <taxon>Pseudomonadati</taxon>
        <taxon>Pseudomonadota</taxon>
        <taxon>Gammaproteobacteria</taxon>
        <taxon>Lysobacterales</taxon>
        <taxon>Lysobacteraceae</taxon>
        <taxon>Lysobacter</taxon>
    </lineage>
</organism>
<reference evidence="5 6" key="1">
    <citation type="submission" date="2023-07" db="EMBL/GenBank/DDBJ databases">
        <title>Sorghum-associated microbial communities from plants grown in Nebraska, USA.</title>
        <authorList>
            <person name="Schachtman D."/>
        </authorList>
    </citation>
    <scope>NUCLEOTIDE SEQUENCE [LARGE SCALE GENOMIC DNA]</scope>
    <source>
        <strain evidence="5 6">BE198</strain>
    </source>
</reference>
<dbReference type="Proteomes" id="UP001251524">
    <property type="component" value="Unassembled WGS sequence"/>
</dbReference>
<sequence>MTRTVCTFHFDEFEDAMLGLDGHYILLDRSRLHWIIDVLDLTGLAMMVGRNGAPSVYRGACLPRQYGLLVPISQFDGLKFNGNALGQCTACWMPPAEEFSVPASAGFNWLCVVVNESYVRHWVDAGLLDERATELHWGHASHPSIRRLETLVQSTMSVVANAPSDLRDALRQQLLDATLDVVRSIRPGRDPPKGRPRISRTKLLKRVLDFAEEFIDQPIRVSDFCALTEVHVATLQNVFAEQFGVSPHRYLMLLRLHAVYRAIRNADPSDTVSTICAHYGVWDLGRFASQYRQYFGIAPSKALELSLRRHQRAGSDLGPESSLSSAQLEK</sequence>
<dbReference type="SMART" id="SM00342">
    <property type="entry name" value="HTH_ARAC"/>
    <property type="match status" value="1"/>
</dbReference>
<dbReference type="PANTHER" id="PTHR46796:SF12">
    <property type="entry name" value="HTH-TYPE DNA-BINDING TRANSCRIPTIONAL ACTIVATOR EUTR"/>
    <property type="match status" value="1"/>
</dbReference>
<evidence type="ECO:0000313" key="5">
    <source>
        <dbReference type="EMBL" id="MDR7135005.1"/>
    </source>
</evidence>
<proteinExistence type="predicted"/>
<evidence type="ECO:0000259" key="4">
    <source>
        <dbReference type="PROSITE" id="PS01124"/>
    </source>
</evidence>
<dbReference type="Pfam" id="PF12833">
    <property type="entry name" value="HTH_18"/>
    <property type="match status" value="1"/>
</dbReference>